<keyword evidence="1" id="KW-1133">Transmembrane helix</keyword>
<evidence type="ECO:0000256" key="1">
    <source>
        <dbReference type="SAM" id="Phobius"/>
    </source>
</evidence>
<name>A0A1H3JTV1_9FIRM</name>
<proteinExistence type="predicted"/>
<feature type="transmembrane region" description="Helical" evidence="1">
    <location>
        <begin position="6"/>
        <end position="25"/>
    </location>
</feature>
<dbReference type="STRING" id="159292.SAMN05192546_102110"/>
<keyword evidence="1" id="KW-0812">Transmembrane</keyword>
<protein>
    <submittedName>
        <fullName evidence="2">Uncharacterized protein</fullName>
    </submittedName>
</protein>
<keyword evidence="3" id="KW-1185">Reference proteome</keyword>
<organism evidence="2 3">
    <name type="scientific">Tindallia californiensis</name>
    <dbReference type="NCBI Taxonomy" id="159292"/>
    <lineage>
        <taxon>Bacteria</taxon>
        <taxon>Bacillati</taxon>
        <taxon>Bacillota</taxon>
        <taxon>Clostridia</taxon>
        <taxon>Peptostreptococcales</taxon>
        <taxon>Tindalliaceae</taxon>
        <taxon>Tindallia</taxon>
    </lineage>
</organism>
<evidence type="ECO:0000313" key="3">
    <source>
        <dbReference type="Proteomes" id="UP000199230"/>
    </source>
</evidence>
<keyword evidence="1" id="KW-0472">Membrane</keyword>
<dbReference type="AlphaFoldDB" id="A0A1H3JTV1"/>
<accession>A0A1H3JTV1</accession>
<reference evidence="2 3" key="1">
    <citation type="submission" date="2016-10" db="EMBL/GenBank/DDBJ databases">
        <authorList>
            <person name="de Groot N.N."/>
        </authorList>
    </citation>
    <scope>NUCLEOTIDE SEQUENCE [LARGE SCALE GENOMIC DNA]</scope>
    <source>
        <strain evidence="2 3">APO</strain>
    </source>
</reference>
<sequence>MGLNQFWVVPLVIVFIILISIQYALNRVVHLLKEIKDILNQDKGQPPYM</sequence>
<dbReference type="EMBL" id="FNPV01000002">
    <property type="protein sequence ID" value="SDY43377.1"/>
    <property type="molecule type" value="Genomic_DNA"/>
</dbReference>
<dbReference type="RefSeq" id="WP_176968216.1">
    <property type="nucleotide sequence ID" value="NZ_FNPV01000002.1"/>
</dbReference>
<dbReference type="Proteomes" id="UP000199230">
    <property type="component" value="Unassembled WGS sequence"/>
</dbReference>
<gene>
    <name evidence="2" type="ORF">SAMN05192546_102110</name>
</gene>
<evidence type="ECO:0000313" key="2">
    <source>
        <dbReference type="EMBL" id="SDY43377.1"/>
    </source>
</evidence>